<evidence type="ECO:0000256" key="1">
    <source>
        <dbReference type="SAM" id="MobiDB-lite"/>
    </source>
</evidence>
<dbReference type="Proteomes" id="UP000719766">
    <property type="component" value="Unassembled WGS sequence"/>
</dbReference>
<dbReference type="OrthoDB" id="2907197at2759"/>
<reference evidence="2" key="1">
    <citation type="journal article" date="2020" name="New Phytol.">
        <title>Comparative genomics reveals dynamic genome evolution in host specialist ectomycorrhizal fungi.</title>
        <authorList>
            <person name="Lofgren L.A."/>
            <person name="Nguyen N.H."/>
            <person name="Vilgalys R."/>
            <person name="Ruytinx J."/>
            <person name="Liao H.L."/>
            <person name="Branco S."/>
            <person name="Kuo A."/>
            <person name="LaButti K."/>
            <person name="Lipzen A."/>
            <person name="Andreopoulos W."/>
            <person name="Pangilinan J."/>
            <person name="Riley R."/>
            <person name="Hundley H."/>
            <person name="Na H."/>
            <person name="Barry K."/>
            <person name="Grigoriev I.V."/>
            <person name="Stajich J.E."/>
            <person name="Kennedy P.G."/>
        </authorList>
    </citation>
    <scope>NUCLEOTIDE SEQUENCE</scope>
    <source>
        <strain evidence="2">S12</strain>
    </source>
</reference>
<dbReference type="EMBL" id="JABBWE010000036">
    <property type="protein sequence ID" value="KAG1792503.1"/>
    <property type="molecule type" value="Genomic_DNA"/>
</dbReference>
<proteinExistence type="predicted"/>
<keyword evidence="3" id="KW-1185">Reference proteome</keyword>
<comment type="caution">
    <text evidence="2">The sequence shown here is derived from an EMBL/GenBank/DDBJ whole genome shotgun (WGS) entry which is preliminary data.</text>
</comment>
<dbReference type="AlphaFoldDB" id="A0A9P7AP57"/>
<accession>A0A9P7AP57</accession>
<evidence type="ECO:0000313" key="3">
    <source>
        <dbReference type="Proteomes" id="UP000719766"/>
    </source>
</evidence>
<dbReference type="GeneID" id="64602400"/>
<name>A0A9P7AP57_9AGAM</name>
<evidence type="ECO:0000313" key="2">
    <source>
        <dbReference type="EMBL" id="KAG1792503.1"/>
    </source>
</evidence>
<dbReference type="RefSeq" id="XP_041159116.1">
    <property type="nucleotide sequence ID" value="XM_041308636.1"/>
</dbReference>
<organism evidence="2 3">
    <name type="scientific">Suillus plorans</name>
    <dbReference type="NCBI Taxonomy" id="116603"/>
    <lineage>
        <taxon>Eukaryota</taxon>
        <taxon>Fungi</taxon>
        <taxon>Dikarya</taxon>
        <taxon>Basidiomycota</taxon>
        <taxon>Agaricomycotina</taxon>
        <taxon>Agaricomycetes</taxon>
        <taxon>Agaricomycetidae</taxon>
        <taxon>Boletales</taxon>
        <taxon>Suillineae</taxon>
        <taxon>Suillaceae</taxon>
        <taxon>Suillus</taxon>
    </lineage>
</organism>
<gene>
    <name evidence="2" type="ORF">HD556DRAFT_1481791</name>
</gene>
<sequence length="414" mass="45204">MSAGRITNQNLFLVGDIFLTLLRSGRSLSIGALRSTTLSVNNVSRPSINVTIMKALRTTIKITGQLLTIIPTQASPETAILFLWNRGYVTSRSVIQGTMSATEHVIIITVPDDINTDDFSQVNGGQSTWQIAQDTLQAACNLLWVKATDMDVSLNSIAVVIPSDPKVFPYQFADGTLAVVSVEASTQLATSRGERVTTCLLCEAKVSGMRPHMGLHILRVLYHIPEPNMKDSVGTILPFMASGPLNWETKCAYKHTFRYGFADTGLANTLSRNVPVKCDLCHPALVPELGKSKRRAHEGYVEGVWCYNMVEHILTEHEGYAVPGHREIGAALPEGVWLTMKLEELEQKAAGIPRERFQVLPPPAMVTTHDKENNPIVSGSRKLKCSGTQIGTSRPSKKAHAASSRLQVSFSAVT</sequence>
<feature type="region of interest" description="Disordered" evidence="1">
    <location>
        <begin position="382"/>
        <end position="403"/>
    </location>
</feature>
<protein>
    <submittedName>
        <fullName evidence="2">Uncharacterized protein</fullName>
    </submittedName>
</protein>